<name>A0A401W9Z8_STREY</name>
<evidence type="ECO:0000313" key="2">
    <source>
        <dbReference type="Proteomes" id="UP000286746"/>
    </source>
</evidence>
<reference evidence="1 2" key="1">
    <citation type="submission" date="2018-11" db="EMBL/GenBank/DDBJ databases">
        <title>Whole genome sequence of Streptomyces paromomycinus NBRC 15454(T).</title>
        <authorList>
            <person name="Komaki H."/>
            <person name="Tamura T."/>
        </authorList>
    </citation>
    <scope>NUCLEOTIDE SEQUENCE [LARGE SCALE GENOMIC DNA]</scope>
    <source>
        <strain evidence="1 2">NBRC 15454</strain>
    </source>
</reference>
<organism evidence="1 2">
    <name type="scientific">Streptomyces paromomycinus</name>
    <name type="common">Streptomyces rimosus subsp. paromomycinus</name>
    <dbReference type="NCBI Taxonomy" id="92743"/>
    <lineage>
        <taxon>Bacteria</taxon>
        <taxon>Bacillati</taxon>
        <taxon>Actinomycetota</taxon>
        <taxon>Actinomycetes</taxon>
        <taxon>Kitasatosporales</taxon>
        <taxon>Streptomycetaceae</taxon>
        <taxon>Streptomyces</taxon>
    </lineage>
</organism>
<comment type="caution">
    <text evidence="1">The sequence shown here is derived from an EMBL/GenBank/DDBJ whole genome shotgun (WGS) entry which is preliminary data.</text>
</comment>
<dbReference type="EMBL" id="BHZD01000001">
    <property type="protein sequence ID" value="GCD46147.1"/>
    <property type="molecule type" value="Genomic_DNA"/>
</dbReference>
<dbReference type="RefSeq" id="WP_125056577.1">
    <property type="nucleotide sequence ID" value="NZ_BHZD01000001.1"/>
</dbReference>
<dbReference type="Proteomes" id="UP000286746">
    <property type="component" value="Unassembled WGS sequence"/>
</dbReference>
<keyword evidence="2" id="KW-1185">Reference proteome</keyword>
<dbReference type="AlphaFoldDB" id="A0A401W9Z8"/>
<proteinExistence type="predicted"/>
<accession>A0A401W9Z8</accession>
<sequence length="80" mass="8591">MSTASVLTGALFIDLGEGREDKGTGRIRWSRPPRARYECLRCGTTEGPVTGARDVAAFVATIRTTHPTRCTTTHEGARAA</sequence>
<evidence type="ECO:0000313" key="1">
    <source>
        <dbReference type="EMBL" id="GCD46147.1"/>
    </source>
</evidence>
<gene>
    <name evidence="1" type="ORF">GKJPGBOP_05894</name>
</gene>
<protein>
    <submittedName>
        <fullName evidence="1">Uncharacterized protein</fullName>
    </submittedName>
</protein>